<dbReference type="InterPro" id="IPR002328">
    <property type="entry name" value="ADH_Zn_CS"/>
</dbReference>
<dbReference type="InterPro" id="IPR013154">
    <property type="entry name" value="ADH-like_N"/>
</dbReference>
<dbReference type="InterPro" id="IPR045306">
    <property type="entry name" value="SDH-like"/>
</dbReference>
<gene>
    <name evidence="10" type="ORF">IWX46DRAFT_618651</name>
</gene>
<keyword evidence="6" id="KW-0560">Oxidoreductase</keyword>
<dbReference type="PANTHER" id="PTHR43161">
    <property type="entry name" value="SORBITOL DEHYDROGENASE"/>
    <property type="match status" value="1"/>
</dbReference>
<dbReference type="InterPro" id="IPR013149">
    <property type="entry name" value="ADH-like_C"/>
</dbReference>
<evidence type="ECO:0000256" key="4">
    <source>
        <dbReference type="ARBA" id="ARBA00022723"/>
    </source>
</evidence>
<name>A0ABR1MMM7_9PEZI</name>
<proteinExistence type="inferred from homology"/>
<dbReference type="Gene3D" id="3.90.180.10">
    <property type="entry name" value="Medium-chain alcohol dehydrogenases, catalytic domain"/>
    <property type="match status" value="1"/>
</dbReference>
<dbReference type="SMART" id="SM00829">
    <property type="entry name" value="PKS_ER"/>
    <property type="match status" value="1"/>
</dbReference>
<evidence type="ECO:0000313" key="10">
    <source>
        <dbReference type="EMBL" id="KAK7553665.1"/>
    </source>
</evidence>
<organism evidence="10 11">
    <name type="scientific">Phyllosticta citricarpa</name>
    <dbReference type="NCBI Taxonomy" id="55181"/>
    <lineage>
        <taxon>Eukaryota</taxon>
        <taxon>Fungi</taxon>
        <taxon>Dikarya</taxon>
        <taxon>Ascomycota</taxon>
        <taxon>Pezizomycotina</taxon>
        <taxon>Dothideomycetes</taxon>
        <taxon>Dothideomycetes incertae sedis</taxon>
        <taxon>Botryosphaeriales</taxon>
        <taxon>Phyllostictaceae</taxon>
        <taxon>Phyllosticta</taxon>
    </lineage>
</organism>
<keyword evidence="4 8" id="KW-0479">Metal-binding</keyword>
<evidence type="ECO:0000256" key="3">
    <source>
        <dbReference type="ARBA" id="ARBA00008072"/>
    </source>
</evidence>
<dbReference type="SUPFAM" id="SSF51735">
    <property type="entry name" value="NAD(P)-binding Rossmann-fold domains"/>
    <property type="match status" value="1"/>
</dbReference>
<dbReference type="Pfam" id="PF00107">
    <property type="entry name" value="ADH_zinc_N"/>
    <property type="match status" value="1"/>
</dbReference>
<dbReference type="PANTHER" id="PTHR43161:SF4">
    <property type="entry name" value="D-XYLULOSE REDUCTASE"/>
    <property type="match status" value="1"/>
</dbReference>
<dbReference type="InterPro" id="IPR020843">
    <property type="entry name" value="ER"/>
</dbReference>
<evidence type="ECO:0000256" key="6">
    <source>
        <dbReference type="ARBA" id="ARBA00023002"/>
    </source>
</evidence>
<keyword evidence="5 8" id="KW-0862">Zinc</keyword>
<dbReference type="Proteomes" id="UP001365128">
    <property type="component" value="Unassembled WGS sequence"/>
</dbReference>
<dbReference type="InterPro" id="IPR036291">
    <property type="entry name" value="NAD(P)-bd_dom_sf"/>
</dbReference>
<keyword evidence="7" id="KW-0520">NAD</keyword>
<comment type="cofactor">
    <cofactor evidence="1 8">
        <name>Zn(2+)</name>
        <dbReference type="ChEBI" id="CHEBI:29105"/>
    </cofactor>
</comment>
<evidence type="ECO:0000259" key="9">
    <source>
        <dbReference type="SMART" id="SM00829"/>
    </source>
</evidence>
<feature type="domain" description="Enoyl reductase (ER)" evidence="9">
    <location>
        <begin position="45"/>
        <end position="387"/>
    </location>
</feature>
<dbReference type="EMBL" id="JBBPDW010000004">
    <property type="protein sequence ID" value="KAK7553665.1"/>
    <property type="molecule type" value="Genomic_DNA"/>
</dbReference>
<sequence>MALPTVTTDSVLPIDGNTITLSANDSVVEKASELSRYGNPALKATADHQISLNEAPIEEPGPGQVLLHIKATGICGSDIHFWKSGRIGSLVFEGDCILGHEAAGIVLKCGPNVQDFKPGDRVAVEPGVPCDSCFLCRAGRYNLCEDVQFAGVYPYNGTLQRFKVHPARWLYKLPHNMSFAEGALLEPLSVVMHGIATAPLSLGRPALICGAGPIGLLALAAARASGANPVVITDLEPKRLAFAKAYVPASQTYQIRKDFDARQNAEGIRRLFGETEYEAPDTVLECTGVESSICTAAFAARRGGTVCVIGVGREIMNNLPFMHLSLAEINLKFINRYRDTWPAGISAVSGGVLNVKPLISHTFPLEKARDALELCSDVSQGSIKVQVVDEVDVQISSAAFFGFGN</sequence>
<evidence type="ECO:0000313" key="11">
    <source>
        <dbReference type="Proteomes" id="UP001365128"/>
    </source>
</evidence>
<dbReference type="Pfam" id="PF08240">
    <property type="entry name" value="ADH_N"/>
    <property type="match status" value="1"/>
</dbReference>
<evidence type="ECO:0000256" key="7">
    <source>
        <dbReference type="ARBA" id="ARBA00023027"/>
    </source>
</evidence>
<dbReference type="CDD" id="cd05285">
    <property type="entry name" value="sorbitol_DH"/>
    <property type="match status" value="1"/>
</dbReference>
<evidence type="ECO:0000256" key="1">
    <source>
        <dbReference type="ARBA" id="ARBA00001947"/>
    </source>
</evidence>
<evidence type="ECO:0000256" key="8">
    <source>
        <dbReference type="RuleBase" id="RU361277"/>
    </source>
</evidence>
<dbReference type="InterPro" id="IPR011032">
    <property type="entry name" value="GroES-like_sf"/>
</dbReference>
<evidence type="ECO:0000256" key="2">
    <source>
        <dbReference type="ARBA" id="ARBA00004921"/>
    </source>
</evidence>
<comment type="pathway">
    <text evidence="2">Carbohydrate degradation.</text>
</comment>
<dbReference type="SUPFAM" id="SSF50129">
    <property type="entry name" value="GroES-like"/>
    <property type="match status" value="1"/>
</dbReference>
<dbReference type="PROSITE" id="PS00059">
    <property type="entry name" value="ADH_ZINC"/>
    <property type="match status" value="1"/>
</dbReference>
<keyword evidence="11" id="KW-1185">Reference proteome</keyword>
<comment type="caution">
    <text evidence="10">The sequence shown here is derived from an EMBL/GenBank/DDBJ whole genome shotgun (WGS) entry which is preliminary data.</text>
</comment>
<dbReference type="Gene3D" id="3.40.50.720">
    <property type="entry name" value="NAD(P)-binding Rossmann-like Domain"/>
    <property type="match status" value="1"/>
</dbReference>
<protein>
    <submittedName>
        <fullName evidence="10">Chaperonin 10-like protein</fullName>
    </submittedName>
</protein>
<comment type="similarity">
    <text evidence="3 8">Belongs to the zinc-containing alcohol dehydrogenase family.</text>
</comment>
<evidence type="ECO:0000256" key="5">
    <source>
        <dbReference type="ARBA" id="ARBA00022833"/>
    </source>
</evidence>
<accession>A0ABR1MMM7</accession>
<reference evidence="10 11" key="1">
    <citation type="submission" date="2024-04" db="EMBL/GenBank/DDBJ databases">
        <title>Phyllosticta paracitricarpa is synonymous to the EU quarantine fungus P. citricarpa based on phylogenomic analyses.</title>
        <authorList>
            <consortium name="Lawrence Berkeley National Laboratory"/>
            <person name="Van Ingen-Buijs V.A."/>
            <person name="Van Westerhoven A.C."/>
            <person name="Haridas S."/>
            <person name="Skiadas P."/>
            <person name="Martin F."/>
            <person name="Groenewald J.Z."/>
            <person name="Crous P.W."/>
            <person name="Seidl M.F."/>
        </authorList>
    </citation>
    <scope>NUCLEOTIDE SEQUENCE [LARGE SCALE GENOMIC DNA]</scope>
    <source>
        <strain evidence="10 11">CBS 122670</strain>
    </source>
</reference>